<comment type="caution">
    <text evidence="1">The sequence shown here is derived from an EMBL/GenBank/DDBJ whole genome shotgun (WGS) entry which is preliminary data.</text>
</comment>
<sequence length="68" mass="7601">MVVFATLFLLAIFLIKNGLPWRNIEVYKGAEGLSYESALVEDLIKRDTDGDGVLDWEESLLGLDPTKT</sequence>
<dbReference type="Proteomes" id="UP000034879">
    <property type="component" value="Unassembled WGS sequence"/>
</dbReference>
<feature type="non-terminal residue" evidence="1">
    <location>
        <position position="68"/>
    </location>
</feature>
<organism evidence="1 2">
    <name type="scientific">Candidatus Nomurabacteria bacterium GW2011_GWB1_47_6</name>
    <dbReference type="NCBI Taxonomy" id="1618749"/>
    <lineage>
        <taxon>Bacteria</taxon>
        <taxon>Candidatus Nomuraibacteriota</taxon>
    </lineage>
</organism>
<accession>A0A0G1V8P5</accession>
<evidence type="ECO:0000313" key="2">
    <source>
        <dbReference type="Proteomes" id="UP000034879"/>
    </source>
</evidence>
<dbReference type="AlphaFoldDB" id="A0A0G1V8P5"/>
<gene>
    <name evidence="1" type="ORF">UY01_C0031G0007</name>
</gene>
<name>A0A0G1V8P5_9BACT</name>
<dbReference type="EMBL" id="LCOJ01000031">
    <property type="protein sequence ID" value="KKU74593.1"/>
    <property type="molecule type" value="Genomic_DNA"/>
</dbReference>
<evidence type="ECO:0000313" key="1">
    <source>
        <dbReference type="EMBL" id="KKU74593.1"/>
    </source>
</evidence>
<evidence type="ECO:0008006" key="3">
    <source>
        <dbReference type="Google" id="ProtNLM"/>
    </source>
</evidence>
<proteinExistence type="predicted"/>
<protein>
    <recommendedName>
        <fullName evidence="3">EF-hand domain-containing protein</fullName>
    </recommendedName>
</protein>
<reference evidence="1 2" key="1">
    <citation type="journal article" date="2015" name="Nature">
        <title>rRNA introns, odd ribosomes, and small enigmatic genomes across a large radiation of phyla.</title>
        <authorList>
            <person name="Brown C.T."/>
            <person name="Hug L.A."/>
            <person name="Thomas B.C."/>
            <person name="Sharon I."/>
            <person name="Castelle C.J."/>
            <person name="Singh A."/>
            <person name="Wilkins M.J."/>
            <person name="Williams K.H."/>
            <person name="Banfield J.F."/>
        </authorList>
    </citation>
    <scope>NUCLEOTIDE SEQUENCE [LARGE SCALE GENOMIC DNA]</scope>
</reference>